<dbReference type="EC" id="3.1.4.52" evidence="1"/>
<evidence type="ECO:0000313" key="9">
    <source>
        <dbReference type="EMBL" id="BBL70866.1"/>
    </source>
</evidence>
<dbReference type="Pfam" id="PF00072">
    <property type="entry name" value="Response_reg"/>
    <property type="match status" value="1"/>
</dbReference>
<dbReference type="CDD" id="cd00130">
    <property type="entry name" value="PAS"/>
    <property type="match status" value="1"/>
</dbReference>
<dbReference type="AlphaFoldDB" id="A0A8D4VNI4"/>
<gene>
    <name evidence="9" type="ORF">MoryE10_14720</name>
</gene>
<keyword evidence="10" id="KW-1185">Reference proteome</keyword>
<dbReference type="SMART" id="SM00448">
    <property type="entry name" value="REC"/>
    <property type="match status" value="1"/>
</dbReference>
<dbReference type="SMART" id="SM00091">
    <property type="entry name" value="PAS"/>
    <property type="match status" value="1"/>
</dbReference>
<name>A0A8D4VNI4_9GAMM</name>
<accession>A0A8D4VNI4</accession>
<dbReference type="SMART" id="SM00052">
    <property type="entry name" value="EAL"/>
    <property type="match status" value="1"/>
</dbReference>
<dbReference type="GO" id="GO:0000160">
    <property type="term" value="P:phosphorelay signal transduction system"/>
    <property type="evidence" value="ECO:0007669"/>
    <property type="project" value="InterPro"/>
</dbReference>
<reference evidence="9" key="1">
    <citation type="submission" date="2019-06" db="EMBL/GenBank/DDBJ databases">
        <title>Complete genome sequence of Methylogaea oryzae strain JCM16910.</title>
        <authorList>
            <person name="Asakawa S."/>
        </authorList>
    </citation>
    <scope>NUCLEOTIDE SEQUENCE</scope>
    <source>
        <strain evidence="9">E10</strain>
    </source>
</reference>
<dbReference type="NCBIfam" id="TIGR00229">
    <property type="entry name" value="sensory_box"/>
    <property type="match status" value="1"/>
</dbReference>
<feature type="domain" description="PAS" evidence="5">
    <location>
        <begin position="152"/>
        <end position="182"/>
    </location>
</feature>
<feature type="domain" description="PAC" evidence="6">
    <location>
        <begin position="208"/>
        <end position="262"/>
    </location>
</feature>
<dbReference type="InterPro" id="IPR001789">
    <property type="entry name" value="Sig_transdc_resp-reg_receiver"/>
</dbReference>
<dbReference type="RefSeq" id="WP_246598983.1">
    <property type="nucleotide sequence ID" value="NZ_AP019782.1"/>
</dbReference>
<dbReference type="PROSITE" id="PS50887">
    <property type="entry name" value="GGDEF"/>
    <property type="match status" value="1"/>
</dbReference>
<dbReference type="InterPro" id="IPR001610">
    <property type="entry name" value="PAC"/>
</dbReference>
<dbReference type="EMBL" id="AP019782">
    <property type="protein sequence ID" value="BBL70866.1"/>
    <property type="molecule type" value="Genomic_DNA"/>
</dbReference>
<feature type="modified residue" description="4-aspartylphosphate" evidence="3">
    <location>
        <position position="55"/>
    </location>
</feature>
<sequence length="694" mass="77450">MISSPKILVVDDNANNRLAVRTVLKNIDAEIHEAANGFDALSLSLETDYALILLDVSMPEMNGFEVCEQLRADPRTRATPVVFLSAAYKALEDNIRGYVAGATDYLAKPVSDHILRAKVQVFLRLYRQRQELSEANAALRIAATAFDAQVGIVVTDATAVILRVNRAFTELTGYSAEEAIGRPPSMLKSGQHDAAFYRNLWEDLLHKRHWQGEIWNRRKNGDVYPEWLTITAVTEAEGAVTHYVGTFTDITLRKAAEKRIFQLAFYDPLTALPNRRLLLDRLEQARVVGHRIHSHGAILFIDLDRFKTLNDSQGHDVGDLMLVETAQRLRDCVRESDTVARLGGDEFVVMLESLGEESEQAMTQARTVGEKILDALSRPYSLNGYEHHGSSSIGITLFKGDDASVDELLKHADTAMYEAKDAGRNTLRFFDPAMQAALETRIAMETDLRRALTDGQLVLYYQPQVDSARRVVGAEALLRWQHPQRGLVMPASFIPLAEETGLIVPIGLWVLETACAQINAWSQAWPNERFVLAINVSARQFRHPDFVSQVRELLQRSGVAAERLKLELTESVILDDIDDAIRKMSALRSLGIGFSMDDFGTGYSSLSYLKRLPLDQLKIDQSFVRDIDTDPGDKVIVQTIIGMGCNLGLHVIAEGVENDAQVEFLEKQGCHAFQGYLFSRPLPADEFARKLLAG</sequence>
<dbReference type="PANTHER" id="PTHR44757:SF2">
    <property type="entry name" value="BIOFILM ARCHITECTURE MAINTENANCE PROTEIN MBAA"/>
    <property type="match status" value="1"/>
</dbReference>
<evidence type="ECO:0000259" key="7">
    <source>
        <dbReference type="PROSITE" id="PS50883"/>
    </source>
</evidence>
<organism evidence="9 10">
    <name type="scientific">Methylogaea oryzae</name>
    <dbReference type="NCBI Taxonomy" id="1295382"/>
    <lineage>
        <taxon>Bacteria</taxon>
        <taxon>Pseudomonadati</taxon>
        <taxon>Pseudomonadota</taxon>
        <taxon>Gammaproteobacteria</taxon>
        <taxon>Methylococcales</taxon>
        <taxon>Methylococcaceae</taxon>
        <taxon>Methylogaea</taxon>
    </lineage>
</organism>
<dbReference type="Pfam" id="PF00989">
    <property type="entry name" value="PAS"/>
    <property type="match status" value="1"/>
</dbReference>
<dbReference type="Pfam" id="PF00990">
    <property type="entry name" value="GGDEF"/>
    <property type="match status" value="1"/>
</dbReference>
<evidence type="ECO:0000313" key="10">
    <source>
        <dbReference type="Proteomes" id="UP000824988"/>
    </source>
</evidence>
<dbReference type="PROSITE" id="PS50112">
    <property type="entry name" value="PAS"/>
    <property type="match status" value="1"/>
</dbReference>
<dbReference type="InterPro" id="IPR052155">
    <property type="entry name" value="Biofilm_reg_signaling"/>
</dbReference>
<keyword evidence="2" id="KW-0973">c-di-GMP</keyword>
<evidence type="ECO:0000259" key="4">
    <source>
        <dbReference type="PROSITE" id="PS50110"/>
    </source>
</evidence>
<dbReference type="CDD" id="cd01948">
    <property type="entry name" value="EAL"/>
    <property type="match status" value="1"/>
</dbReference>
<dbReference type="FunFam" id="3.20.20.450:FF:000001">
    <property type="entry name" value="Cyclic di-GMP phosphodiesterase yahA"/>
    <property type="match status" value="1"/>
</dbReference>
<evidence type="ECO:0000259" key="6">
    <source>
        <dbReference type="PROSITE" id="PS50113"/>
    </source>
</evidence>
<dbReference type="NCBIfam" id="TIGR00254">
    <property type="entry name" value="GGDEF"/>
    <property type="match status" value="1"/>
</dbReference>
<evidence type="ECO:0000259" key="5">
    <source>
        <dbReference type="PROSITE" id="PS50112"/>
    </source>
</evidence>
<keyword evidence="3" id="KW-0597">Phosphoprotein</keyword>
<dbReference type="SMART" id="SM00267">
    <property type="entry name" value="GGDEF"/>
    <property type="match status" value="1"/>
</dbReference>
<dbReference type="PROSITE" id="PS50113">
    <property type="entry name" value="PAC"/>
    <property type="match status" value="1"/>
</dbReference>
<dbReference type="KEGG" id="moz:MoryE10_14720"/>
<feature type="domain" description="GGDEF" evidence="8">
    <location>
        <begin position="294"/>
        <end position="432"/>
    </location>
</feature>
<dbReference type="InterPro" id="IPR000700">
    <property type="entry name" value="PAS-assoc_C"/>
</dbReference>
<dbReference type="SMART" id="SM00086">
    <property type="entry name" value="PAC"/>
    <property type="match status" value="1"/>
</dbReference>
<dbReference type="PROSITE" id="PS50883">
    <property type="entry name" value="EAL"/>
    <property type="match status" value="1"/>
</dbReference>
<evidence type="ECO:0000256" key="1">
    <source>
        <dbReference type="ARBA" id="ARBA00012282"/>
    </source>
</evidence>
<evidence type="ECO:0000256" key="2">
    <source>
        <dbReference type="ARBA" id="ARBA00022636"/>
    </source>
</evidence>
<feature type="domain" description="Response regulatory" evidence="4">
    <location>
        <begin position="6"/>
        <end position="123"/>
    </location>
</feature>
<dbReference type="InterPro" id="IPR013767">
    <property type="entry name" value="PAS_fold"/>
</dbReference>
<evidence type="ECO:0000256" key="3">
    <source>
        <dbReference type="PROSITE-ProRule" id="PRU00169"/>
    </source>
</evidence>
<dbReference type="InterPro" id="IPR001633">
    <property type="entry name" value="EAL_dom"/>
</dbReference>
<proteinExistence type="predicted"/>
<dbReference type="InterPro" id="IPR000160">
    <property type="entry name" value="GGDEF_dom"/>
</dbReference>
<dbReference type="Pfam" id="PF00563">
    <property type="entry name" value="EAL"/>
    <property type="match status" value="1"/>
</dbReference>
<dbReference type="CDD" id="cd01949">
    <property type="entry name" value="GGDEF"/>
    <property type="match status" value="1"/>
</dbReference>
<evidence type="ECO:0000259" key="8">
    <source>
        <dbReference type="PROSITE" id="PS50887"/>
    </source>
</evidence>
<dbReference type="Proteomes" id="UP000824988">
    <property type="component" value="Chromosome"/>
</dbReference>
<feature type="domain" description="EAL" evidence="7">
    <location>
        <begin position="441"/>
        <end position="694"/>
    </location>
</feature>
<dbReference type="InterPro" id="IPR000014">
    <property type="entry name" value="PAS"/>
</dbReference>
<dbReference type="PROSITE" id="PS50110">
    <property type="entry name" value="RESPONSE_REGULATORY"/>
    <property type="match status" value="1"/>
</dbReference>
<dbReference type="PANTHER" id="PTHR44757">
    <property type="entry name" value="DIGUANYLATE CYCLASE DGCP"/>
    <property type="match status" value="1"/>
</dbReference>
<dbReference type="GO" id="GO:0071111">
    <property type="term" value="F:cyclic-guanylate-specific phosphodiesterase activity"/>
    <property type="evidence" value="ECO:0007669"/>
    <property type="project" value="UniProtKB-EC"/>
</dbReference>
<protein>
    <recommendedName>
        <fullName evidence="1">cyclic-guanylate-specific phosphodiesterase</fullName>
        <ecNumber evidence="1">3.1.4.52</ecNumber>
    </recommendedName>
</protein>